<evidence type="ECO:0000313" key="2">
    <source>
        <dbReference type="EMBL" id="NDL68759.1"/>
    </source>
</evidence>
<dbReference type="InterPro" id="IPR036390">
    <property type="entry name" value="WH_DNA-bd_sf"/>
</dbReference>
<dbReference type="AlphaFoldDB" id="A0A7X5KP66"/>
<dbReference type="InterPro" id="IPR000944">
    <property type="entry name" value="Tscrpt_reg_Rrf2"/>
</dbReference>
<dbReference type="PANTHER" id="PTHR33221:SF5">
    <property type="entry name" value="HTH-TYPE TRANSCRIPTIONAL REGULATOR ISCR"/>
    <property type="match status" value="1"/>
</dbReference>
<name>A0A7X5KP66_9FIRM</name>
<dbReference type="Gene3D" id="1.10.10.10">
    <property type="entry name" value="Winged helix-like DNA-binding domain superfamily/Winged helix DNA-binding domain"/>
    <property type="match status" value="1"/>
</dbReference>
<keyword evidence="3" id="KW-1185">Reference proteome</keyword>
<comment type="caution">
    <text evidence="2">The sequence shown here is derived from an EMBL/GenBank/DDBJ whole genome shotgun (WGS) entry which is preliminary data.</text>
</comment>
<dbReference type="PROSITE" id="PS01332">
    <property type="entry name" value="HTH_RRF2_1"/>
    <property type="match status" value="1"/>
</dbReference>
<protein>
    <submittedName>
        <fullName evidence="2">Rrf2 family transcriptional regulator</fullName>
    </submittedName>
</protein>
<dbReference type="NCBIfam" id="TIGR00738">
    <property type="entry name" value="rrf2_super"/>
    <property type="match status" value="1"/>
</dbReference>
<dbReference type="InterPro" id="IPR036388">
    <property type="entry name" value="WH-like_DNA-bd_sf"/>
</dbReference>
<proteinExistence type="predicted"/>
<gene>
    <name evidence="2" type="ORF">GXN74_13530</name>
</gene>
<dbReference type="Proteomes" id="UP000461585">
    <property type="component" value="Unassembled WGS sequence"/>
</dbReference>
<dbReference type="RefSeq" id="WP_162371478.1">
    <property type="nucleotide sequence ID" value="NZ_JAAEEH010000058.1"/>
</dbReference>
<dbReference type="GO" id="GO:0003677">
    <property type="term" value="F:DNA binding"/>
    <property type="evidence" value="ECO:0007669"/>
    <property type="project" value="UniProtKB-KW"/>
</dbReference>
<keyword evidence="1" id="KW-0238">DNA-binding</keyword>
<accession>A0A7X5KP66</accession>
<dbReference type="PANTHER" id="PTHR33221">
    <property type="entry name" value="WINGED HELIX-TURN-HELIX TRANSCRIPTIONAL REGULATOR, RRF2 FAMILY"/>
    <property type="match status" value="1"/>
</dbReference>
<dbReference type="EMBL" id="JAAEEH010000058">
    <property type="protein sequence ID" value="NDL68759.1"/>
    <property type="molecule type" value="Genomic_DNA"/>
</dbReference>
<dbReference type="GO" id="GO:0005829">
    <property type="term" value="C:cytosol"/>
    <property type="evidence" value="ECO:0007669"/>
    <property type="project" value="TreeGrafter"/>
</dbReference>
<dbReference type="SUPFAM" id="SSF46785">
    <property type="entry name" value="Winged helix' DNA-binding domain"/>
    <property type="match status" value="1"/>
</dbReference>
<organism evidence="2 3">
    <name type="scientific">Anaerotalea alkaliphila</name>
    <dbReference type="NCBI Taxonomy" id="2662126"/>
    <lineage>
        <taxon>Bacteria</taxon>
        <taxon>Bacillati</taxon>
        <taxon>Bacillota</taxon>
        <taxon>Clostridia</taxon>
        <taxon>Eubacteriales</taxon>
        <taxon>Anaerotalea</taxon>
    </lineage>
</organism>
<sequence>MKLSTKGRYGLRALIDLAVHSQEGHVPLAKIAERQGLSEIYLEQVFAALRKSGIVKSVKGAQGGYLLAAPPAKVTVGDILRVLEGELTVVDGEDRMEKGTIAGTVRKLVWDKMDERINRYVDGITLEALVEEHKKINYQDFLMYYI</sequence>
<dbReference type="GO" id="GO:0003700">
    <property type="term" value="F:DNA-binding transcription factor activity"/>
    <property type="evidence" value="ECO:0007669"/>
    <property type="project" value="TreeGrafter"/>
</dbReference>
<dbReference type="PROSITE" id="PS51197">
    <property type="entry name" value="HTH_RRF2_2"/>
    <property type="match status" value="1"/>
</dbReference>
<reference evidence="2 3" key="1">
    <citation type="submission" date="2020-01" db="EMBL/GenBank/DDBJ databases">
        <title>Anaeroalcalibacter tamaniensis gen. nov., sp. nov., moderately halophilic strictly anaerobic fermenter bacterium from mud volcano of Taman peninsula.</title>
        <authorList>
            <person name="Frolova A."/>
            <person name="Merkel A.Y."/>
            <person name="Slobodkin A.I."/>
        </authorList>
    </citation>
    <scope>NUCLEOTIDE SEQUENCE [LARGE SCALE GENOMIC DNA]</scope>
    <source>
        <strain evidence="2 3">F-3ap</strain>
    </source>
</reference>
<dbReference type="Pfam" id="PF02082">
    <property type="entry name" value="Rrf2"/>
    <property type="match status" value="1"/>
</dbReference>
<evidence type="ECO:0000313" key="3">
    <source>
        <dbReference type="Proteomes" id="UP000461585"/>
    </source>
</evidence>
<dbReference type="InterPro" id="IPR030489">
    <property type="entry name" value="TR_Rrf2-type_CS"/>
</dbReference>
<evidence type="ECO:0000256" key="1">
    <source>
        <dbReference type="ARBA" id="ARBA00023125"/>
    </source>
</evidence>